<comment type="similarity">
    <text evidence="2">Belongs to the centrin family.</text>
</comment>
<dbReference type="PANTHER" id="PTHR23048:SF59">
    <property type="entry name" value="EF-HAND SUPERFAMILY PROTEIN"/>
    <property type="match status" value="1"/>
</dbReference>
<evidence type="ECO:0000256" key="4">
    <source>
        <dbReference type="ARBA" id="ARBA00022837"/>
    </source>
</evidence>
<dbReference type="CDD" id="cd00051">
    <property type="entry name" value="EFh"/>
    <property type="match status" value="2"/>
</dbReference>
<sequence length="187" mass="20793">MSAAARKGKGRVKPPTELKEEQRVQIKEAFDLFDTDGTGTIDAKELKVALRALGFEPKKEELKRLVSDLERNSGGRDKDTGGAKSLAGAVGTGSGQNQLLDFNDFLEIMTIKMSEKDSKDQIQKAYRLFAGPSGKISFEDLRRVASELGESLSHEELKEMIKEADKNEDGEVDETEFLRILRKQTTQ</sequence>
<dbReference type="PhylomeDB" id="A0A0G4G458"/>
<gene>
    <name evidence="8" type="ORF">Cvel_20108</name>
</gene>
<proteinExistence type="inferred from homology"/>
<dbReference type="SMART" id="SM00054">
    <property type="entry name" value="EFh"/>
    <property type="match status" value="2"/>
</dbReference>
<evidence type="ECO:0000256" key="2">
    <source>
        <dbReference type="ARBA" id="ARBA00005253"/>
    </source>
</evidence>
<protein>
    <recommendedName>
        <fullName evidence="7">EF-hand domain-containing protein</fullName>
    </recommendedName>
</protein>
<dbReference type="SUPFAM" id="SSF47473">
    <property type="entry name" value="EF-hand"/>
    <property type="match status" value="1"/>
</dbReference>
<dbReference type="InterPro" id="IPR002048">
    <property type="entry name" value="EF_hand_dom"/>
</dbReference>
<dbReference type="PROSITE" id="PS50222">
    <property type="entry name" value="EF_HAND_2"/>
    <property type="match status" value="2"/>
</dbReference>
<dbReference type="FunFam" id="1.10.238.10:FF:000003">
    <property type="entry name" value="Calmodulin A"/>
    <property type="match status" value="1"/>
</dbReference>
<evidence type="ECO:0000256" key="6">
    <source>
        <dbReference type="SAM" id="MobiDB-lite"/>
    </source>
</evidence>
<dbReference type="PANTHER" id="PTHR23048">
    <property type="entry name" value="MYOSIN LIGHT CHAIN 1, 3"/>
    <property type="match status" value="1"/>
</dbReference>
<dbReference type="InterPro" id="IPR050230">
    <property type="entry name" value="CALM/Myosin/TropC-like"/>
</dbReference>
<dbReference type="GO" id="GO:0005509">
    <property type="term" value="F:calcium ion binding"/>
    <property type="evidence" value="ECO:0007669"/>
    <property type="project" value="InterPro"/>
</dbReference>
<keyword evidence="5" id="KW-0963">Cytoplasm</keyword>
<dbReference type="GO" id="GO:0016460">
    <property type="term" value="C:myosin II complex"/>
    <property type="evidence" value="ECO:0007669"/>
    <property type="project" value="TreeGrafter"/>
</dbReference>
<feature type="domain" description="EF-hand" evidence="7">
    <location>
        <begin position="21"/>
        <end position="56"/>
    </location>
</feature>
<dbReference type="EMBL" id="CDMZ01000862">
    <property type="protein sequence ID" value="CEM22870.1"/>
    <property type="molecule type" value="Genomic_DNA"/>
</dbReference>
<dbReference type="InterPro" id="IPR018247">
    <property type="entry name" value="EF_Hand_1_Ca_BS"/>
</dbReference>
<evidence type="ECO:0000313" key="8">
    <source>
        <dbReference type="EMBL" id="CEM22870.1"/>
    </source>
</evidence>
<name>A0A0G4G458_9ALVE</name>
<evidence type="ECO:0000256" key="1">
    <source>
        <dbReference type="ARBA" id="ARBA00004245"/>
    </source>
</evidence>
<keyword evidence="3" id="KW-0677">Repeat</keyword>
<evidence type="ECO:0000256" key="5">
    <source>
        <dbReference type="ARBA" id="ARBA00023212"/>
    </source>
</evidence>
<dbReference type="Pfam" id="PF13499">
    <property type="entry name" value="EF-hand_7"/>
    <property type="match status" value="2"/>
</dbReference>
<feature type="region of interest" description="Disordered" evidence="6">
    <location>
        <begin position="68"/>
        <end position="97"/>
    </location>
</feature>
<accession>A0A0G4G458</accession>
<keyword evidence="4" id="KW-0106">Calcium</keyword>
<organism evidence="8">
    <name type="scientific">Chromera velia CCMP2878</name>
    <dbReference type="NCBI Taxonomy" id="1169474"/>
    <lineage>
        <taxon>Eukaryota</taxon>
        <taxon>Sar</taxon>
        <taxon>Alveolata</taxon>
        <taxon>Colpodellida</taxon>
        <taxon>Chromeraceae</taxon>
        <taxon>Chromera</taxon>
    </lineage>
</organism>
<reference evidence="8" key="1">
    <citation type="submission" date="2014-11" db="EMBL/GenBank/DDBJ databases">
        <authorList>
            <person name="Otto D Thomas"/>
            <person name="Naeem Raeece"/>
        </authorList>
    </citation>
    <scope>NUCLEOTIDE SEQUENCE</scope>
</reference>
<dbReference type="VEuPathDB" id="CryptoDB:Cvel_20108"/>
<feature type="compositionally biased region" description="Basic residues" evidence="6">
    <location>
        <begin position="1"/>
        <end position="12"/>
    </location>
</feature>
<evidence type="ECO:0000256" key="3">
    <source>
        <dbReference type="ARBA" id="ARBA00022737"/>
    </source>
</evidence>
<comment type="subcellular location">
    <subcellularLocation>
        <location evidence="1">Cytoplasm</location>
        <location evidence="1">Cytoskeleton</location>
    </subcellularLocation>
</comment>
<dbReference type="Gene3D" id="1.10.238.10">
    <property type="entry name" value="EF-hand"/>
    <property type="match status" value="2"/>
</dbReference>
<dbReference type="PROSITE" id="PS00018">
    <property type="entry name" value="EF_HAND_1"/>
    <property type="match status" value="2"/>
</dbReference>
<feature type="region of interest" description="Disordered" evidence="6">
    <location>
        <begin position="1"/>
        <end position="20"/>
    </location>
</feature>
<keyword evidence="5" id="KW-0206">Cytoskeleton</keyword>
<feature type="domain" description="EF-hand" evidence="7">
    <location>
        <begin position="152"/>
        <end position="187"/>
    </location>
</feature>
<feature type="compositionally biased region" description="Basic and acidic residues" evidence="6">
    <location>
        <begin position="68"/>
        <end position="81"/>
    </location>
</feature>
<evidence type="ECO:0000259" key="7">
    <source>
        <dbReference type="PROSITE" id="PS50222"/>
    </source>
</evidence>
<dbReference type="AlphaFoldDB" id="A0A0G4G458"/>
<dbReference type="InterPro" id="IPR011992">
    <property type="entry name" value="EF-hand-dom_pair"/>
</dbReference>